<feature type="binding site" description="axial binding residue" evidence="9">
    <location>
        <position position="482"/>
    </location>
    <ligand>
        <name>heme</name>
        <dbReference type="ChEBI" id="CHEBI:30413"/>
    </ligand>
    <ligandPart>
        <name>Fe</name>
        <dbReference type="ChEBI" id="CHEBI:18248"/>
    </ligandPart>
</feature>
<dbReference type="CDD" id="cd11069">
    <property type="entry name" value="CYP_FUM15-like"/>
    <property type="match status" value="1"/>
</dbReference>
<keyword evidence="6" id="KW-0560">Oxidoreductase</keyword>
<keyword evidence="5 9" id="KW-0479">Metal-binding</keyword>
<dbReference type="SUPFAM" id="SSF48264">
    <property type="entry name" value="Cytochrome P450"/>
    <property type="match status" value="1"/>
</dbReference>
<evidence type="ECO:0000256" key="3">
    <source>
        <dbReference type="ARBA" id="ARBA00010617"/>
    </source>
</evidence>
<reference evidence="10 11" key="1">
    <citation type="submission" date="2022-09" db="EMBL/GenBank/DDBJ databases">
        <authorList>
            <person name="Palmer J.M."/>
        </authorList>
    </citation>
    <scope>NUCLEOTIDE SEQUENCE [LARGE SCALE GENOMIC DNA]</scope>
    <source>
        <strain evidence="10 11">DSM 7382</strain>
    </source>
</reference>
<comment type="pathway">
    <text evidence="2">Secondary metabolite biosynthesis.</text>
</comment>
<dbReference type="EMBL" id="JASBNA010000001">
    <property type="protein sequence ID" value="KAK7695516.1"/>
    <property type="molecule type" value="Genomic_DNA"/>
</dbReference>
<keyword evidence="8" id="KW-0503">Monooxygenase</keyword>
<dbReference type="GO" id="GO:0020037">
    <property type="term" value="F:heme binding"/>
    <property type="evidence" value="ECO:0007669"/>
    <property type="project" value="InterPro"/>
</dbReference>
<dbReference type="GO" id="GO:0005506">
    <property type="term" value="F:iron ion binding"/>
    <property type="evidence" value="ECO:0007669"/>
    <property type="project" value="InterPro"/>
</dbReference>
<proteinExistence type="inferred from homology"/>
<evidence type="ECO:0000256" key="8">
    <source>
        <dbReference type="ARBA" id="ARBA00023033"/>
    </source>
</evidence>
<comment type="similarity">
    <text evidence="3">Belongs to the cytochrome P450 family.</text>
</comment>
<dbReference type="Pfam" id="PF00067">
    <property type="entry name" value="p450"/>
    <property type="match status" value="1"/>
</dbReference>
<dbReference type="GO" id="GO:0016705">
    <property type="term" value="F:oxidoreductase activity, acting on paired donors, with incorporation or reduction of molecular oxygen"/>
    <property type="evidence" value="ECO:0007669"/>
    <property type="project" value="InterPro"/>
</dbReference>
<accession>A0AAW0GSA7</accession>
<organism evidence="10 11">
    <name type="scientific">Cerrena zonata</name>
    <dbReference type="NCBI Taxonomy" id="2478898"/>
    <lineage>
        <taxon>Eukaryota</taxon>
        <taxon>Fungi</taxon>
        <taxon>Dikarya</taxon>
        <taxon>Basidiomycota</taxon>
        <taxon>Agaricomycotina</taxon>
        <taxon>Agaricomycetes</taxon>
        <taxon>Polyporales</taxon>
        <taxon>Cerrenaceae</taxon>
        <taxon>Cerrena</taxon>
    </lineage>
</organism>
<dbReference type="PRINTS" id="PR00385">
    <property type="entry name" value="P450"/>
</dbReference>
<comment type="caution">
    <text evidence="10">The sequence shown here is derived from an EMBL/GenBank/DDBJ whole genome shotgun (WGS) entry which is preliminary data.</text>
</comment>
<dbReference type="Gene3D" id="1.10.630.10">
    <property type="entry name" value="Cytochrome P450"/>
    <property type="match status" value="1"/>
</dbReference>
<evidence type="ECO:0000313" key="10">
    <source>
        <dbReference type="EMBL" id="KAK7695516.1"/>
    </source>
</evidence>
<evidence type="ECO:0000256" key="1">
    <source>
        <dbReference type="ARBA" id="ARBA00001971"/>
    </source>
</evidence>
<evidence type="ECO:0000256" key="5">
    <source>
        <dbReference type="ARBA" id="ARBA00022723"/>
    </source>
</evidence>
<dbReference type="InterPro" id="IPR002401">
    <property type="entry name" value="Cyt_P450_E_grp-I"/>
</dbReference>
<evidence type="ECO:0000256" key="7">
    <source>
        <dbReference type="ARBA" id="ARBA00023004"/>
    </source>
</evidence>
<dbReference type="InterPro" id="IPR036396">
    <property type="entry name" value="Cyt_P450_sf"/>
</dbReference>
<evidence type="ECO:0000256" key="2">
    <source>
        <dbReference type="ARBA" id="ARBA00005179"/>
    </source>
</evidence>
<protein>
    <recommendedName>
        <fullName evidence="12">Cytochrome P450</fullName>
    </recommendedName>
</protein>
<dbReference type="AlphaFoldDB" id="A0AAW0GSA7"/>
<evidence type="ECO:0000313" key="11">
    <source>
        <dbReference type="Proteomes" id="UP001385951"/>
    </source>
</evidence>
<dbReference type="InterPro" id="IPR050121">
    <property type="entry name" value="Cytochrome_P450_monoxygenase"/>
</dbReference>
<gene>
    <name evidence="10" type="ORF">QCA50_000152</name>
</gene>
<evidence type="ECO:0008006" key="12">
    <source>
        <dbReference type="Google" id="ProtNLM"/>
    </source>
</evidence>
<dbReference type="PRINTS" id="PR00463">
    <property type="entry name" value="EP450I"/>
</dbReference>
<dbReference type="InterPro" id="IPR001128">
    <property type="entry name" value="Cyt_P450"/>
</dbReference>
<dbReference type="GO" id="GO:0004497">
    <property type="term" value="F:monooxygenase activity"/>
    <property type="evidence" value="ECO:0007669"/>
    <property type="project" value="UniProtKB-KW"/>
</dbReference>
<name>A0AAW0GSA7_9APHY</name>
<dbReference type="PANTHER" id="PTHR24305">
    <property type="entry name" value="CYTOCHROME P450"/>
    <property type="match status" value="1"/>
</dbReference>
<keyword evidence="7 9" id="KW-0408">Iron</keyword>
<dbReference type="PANTHER" id="PTHR24305:SF166">
    <property type="entry name" value="CYTOCHROME P450 12A4, MITOCHONDRIAL-RELATED"/>
    <property type="match status" value="1"/>
</dbReference>
<evidence type="ECO:0000256" key="6">
    <source>
        <dbReference type="ARBA" id="ARBA00023002"/>
    </source>
</evidence>
<keyword evidence="4 9" id="KW-0349">Heme</keyword>
<sequence>MALITQLAVFGSIAWIVRFIYRTFFAHHPLDNIPGPKPTSLVTGDLSRLFHRLAWDFHKTLIYEYGPVSVVRGLFGARMVYVFDPKALHNIVVKDQHIYEETPVTLTFNRLFFGESLLSSLGEQHRHQRKILNPVFNINHMRHMTPIFYRVSQKLRGGISKQIASGNNEVDVLNWMTRTALELVGQGGLGTSFDTLERPEVNALAEYIKAFTPTVGPLFLLMRIVPFLTRIVPPAFSRRFLEFLPWKRVHKSMEISDAIYETARAVLESKRTALASGDEAVSSQISEGKDIISVLLKAQTSVAEEDKMSDTELLGQMSALLFAAMETTSGALARILHKLAQCQDIQEKLRQELIAARGGRDNIPYDELVSLPYLDALCRESLRLYPPLITLSRATTQDIVMPLSNPIRGKNGQMINEIPLPKNTTVMMGLWGSNINPAVWGEDAEEFKPERWLSNLPDTVTDAHIPGVYANLMTFLGGGRACIGFKFSQLEMKVVLSILIEHFRFELPDKEIYWNCTGIQYPSIGRVDEKGQLPLRVTLVKSS</sequence>
<keyword evidence="11" id="KW-1185">Reference proteome</keyword>
<evidence type="ECO:0000256" key="4">
    <source>
        <dbReference type="ARBA" id="ARBA00022617"/>
    </source>
</evidence>
<evidence type="ECO:0000256" key="9">
    <source>
        <dbReference type="PIRSR" id="PIRSR602401-1"/>
    </source>
</evidence>
<dbReference type="Proteomes" id="UP001385951">
    <property type="component" value="Unassembled WGS sequence"/>
</dbReference>
<comment type="cofactor">
    <cofactor evidence="1 9">
        <name>heme</name>
        <dbReference type="ChEBI" id="CHEBI:30413"/>
    </cofactor>
</comment>